<evidence type="ECO:0000313" key="2">
    <source>
        <dbReference type="Proteomes" id="UP000800981"/>
    </source>
</evidence>
<proteinExistence type="predicted"/>
<reference evidence="1 2" key="1">
    <citation type="submission" date="2020-03" db="EMBL/GenBank/DDBJ databases">
        <title>Two novel Motilibacter sp.</title>
        <authorList>
            <person name="Liu S."/>
        </authorList>
    </citation>
    <scope>NUCLEOTIDE SEQUENCE [LARGE SCALE GENOMIC DNA]</scope>
    <source>
        <strain evidence="1 2">E257</strain>
    </source>
</reference>
<sequence length="268" mass="27424">MLILLPPSEGKAAGGDGGPVNVTALAAPKLAPVRKRVLTAVTRTARGDAAVAAEALKLPPAVADEALAANRAAATSPTLPALDRYTGVVYAALDPATLSPVGRAAAEESVLVFSGLFGVVAGGDRVPAYRVPVASVLPELGALTPVWRAALREVLPVLVGKGFAVDLRSTDYAGMWAPTGPLRHQVLPVRLLTKRPSGPPRVVSYPSKHGKGLLARELVERAGKGAAAGSVDDVGEAAAALGWDVEVRYAQGSVPALDVIMPPWVPVS</sequence>
<protein>
    <submittedName>
        <fullName evidence="1">Peroxide stress protein YaaA</fullName>
    </submittedName>
</protein>
<dbReference type="PANTHER" id="PTHR30283:SF4">
    <property type="entry name" value="PEROXIDE STRESS RESISTANCE PROTEIN YAAA"/>
    <property type="match status" value="1"/>
</dbReference>
<dbReference type="RefSeq" id="WP_166284123.1">
    <property type="nucleotide sequence ID" value="NZ_JAANNP010000041.1"/>
</dbReference>
<evidence type="ECO:0000313" key="1">
    <source>
        <dbReference type="EMBL" id="NHC15623.1"/>
    </source>
</evidence>
<accession>A0ABX0GYF9</accession>
<dbReference type="PANTHER" id="PTHR30283">
    <property type="entry name" value="PEROXIDE STRESS RESPONSE PROTEIN YAAA"/>
    <property type="match status" value="1"/>
</dbReference>
<keyword evidence="2" id="KW-1185">Reference proteome</keyword>
<dbReference type="Pfam" id="PF03883">
    <property type="entry name" value="H2O2_YaaD"/>
    <property type="match status" value="1"/>
</dbReference>
<dbReference type="InterPro" id="IPR005583">
    <property type="entry name" value="YaaA"/>
</dbReference>
<dbReference type="Proteomes" id="UP000800981">
    <property type="component" value="Unassembled WGS sequence"/>
</dbReference>
<name>A0ABX0GYF9_9ACTN</name>
<gene>
    <name evidence="1" type="primary">yaaA</name>
    <name evidence="1" type="ORF">G9H71_17720</name>
</gene>
<comment type="caution">
    <text evidence="1">The sequence shown here is derived from an EMBL/GenBank/DDBJ whole genome shotgun (WGS) entry which is preliminary data.</text>
</comment>
<dbReference type="EMBL" id="JAANNP010000041">
    <property type="protein sequence ID" value="NHC15623.1"/>
    <property type="molecule type" value="Genomic_DNA"/>
</dbReference>
<organism evidence="1 2">
    <name type="scientific">Motilibacter deserti</name>
    <dbReference type="NCBI Taxonomy" id="2714956"/>
    <lineage>
        <taxon>Bacteria</taxon>
        <taxon>Bacillati</taxon>
        <taxon>Actinomycetota</taxon>
        <taxon>Actinomycetes</taxon>
        <taxon>Motilibacterales</taxon>
        <taxon>Motilibacteraceae</taxon>
        <taxon>Motilibacter</taxon>
    </lineage>
</organism>